<dbReference type="Proteomes" id="UP001629113">
    <property type="component" value="Unassembled WGS sequence"/>
</dbReference>
<sequence length="516" mass="59064">MATNPKLTLRDLVIELRNLVRSDKFQTVASEFDEIPKLNSVIESKDAELGDLKNEFNKLKEVHENRMQEDLKLYGAQRSNFENEKSAMTKEVSALKERIQQRDDVVAKHVQAQIALQGQLDTTRKSLSKKQEMIELANAEITKLNQDINGKNTGLSNLSELNRNEKMKSSKIQTEKQSIEKERDLLKREAISNRVRLDEIAEFTDKLQDIDETVWIKRLDEVWSAAYNLVASLFKEDLPEDKLAEKSALRDLRDPRFVERPIPLPQSNSLAAKQMRIATLLATFGGLITEHIFQPIYIMEDKDGRDEVRTLLVRLARTNSKKESLCRALLLSLFPDDQARNCTKAMEHVTRDVSGRIRPLVSEAQYDNFKLDVKKVVRMAYEAWYLLQASREKFEPFFQKVPYEEFEWKPLNFEGRRGDAENGSVLEFSEDDEPILMIFPPVFVVADSEPEPVTPGIVLMRSQTRLAVEELEKHTPSSPINGRVGSRSQARRSRTMSNSTNGQNGFLSRPISSGGH</sequence>
<evidence type="ECO:0000313" key="4">
    <source>
        <dbReference type="Proteomes" id="UP001629113"/>
    </source>
</evidence>
<feature type="compositionally biased region" description="Polar residues" evidence="2">
    <location>
        <begin position="495"/>
        <end position="506"/>
    </location>
</feature>
<organism evidence="3 4">
    <name type="scientific">Phlyctema vagabunda</name>
    <dbReference type="NCBI Taxonomy" id="108571"/>
    <lineage>
        <taxon>Eukaryota</taxon>
        <taxon>Fungi</taxon>
        <taxon>Dikarya</taxon>
        <taxon>Ascomycota</taxon>
        <taxon>Pezizomycotina</taxon>
        <taxon>Leotiomycetes</taxon>
        <taxon>Helotiales</taxon>
        <taxon>Dermateaceae</taxon>
        <taxon>Phlyctema</taxon>
    </lineage>
</organism>
<feature type="coiled-coil region" evidence="1">
    <location>
        <begin position="42"/>
        <end position="98"/>
    </location>
</feature>
<name>A0ABR4P1Z7_9HELO</name>
<gene>
    <name evidence="3" type="ORF">PVAG01_11330</name>
</gene>
<feature type="region of interest" description="Disordered" evidence="2">
    <location>
        <begin position="471"/>
        <end position="516"/>
    </location>
</feature>
<evidence type="ECO:0000256" key="1">
    <source>
        <dbReference type="SAM" id="Coils"/>
    </source>
</evidence>
<evidence type="ECO:0000313" key="3">
    <source>
        <dbReference type="EMBL" id="KAL3417330.1"/>
    </source>
</evidence>
<reference evidence="3 4" key="1">
    <citation type="submission" date="2024-06" db="EMBL/GenBank/DDBJ databases">
        <title>Complete genome of Phlyctema vagabunda strain 19-DSS-EL-015.</title>
        <authorList>
            <person name="Fiorenzani C."/>
        </authorList>
    </citation>
    <scope>NUCLEOTIDE SEQUENCE [LARGE SCALE GENOMIC DNA]</scope>
    <source>
        <strain evidence="3 4">19-DSS-EL-015</strain>
    </source>
</reference>
<protein>
    <submittedName>
        <fullName evidence="3">MEI5 protein</fullName>
    </submittedName>
</protein>
<evidence type="ECO:0000256" key="2">
    <source>
        <dbReference type="SAM" id="MobiDB-lite"/>
    </source>
</evidence>
<proteinExistence type="predicted"/>
<comment type="caution">
    <text evidence="3">The sequence shown here is derived from an EMBL/GenBank/DDBJ whole genome shotgun (WGS) entry which is preliminary data.</text>
</comment>
<accession>A0ABR4P1Z7</accession>
<keyword evidence="4" id="KW-1185">Reference proteome</keyword>
<dbReference type="EMBL" id="JBFCZG010000011">
    <property type="protein sequence ID" value="KAL3417330.1"/>
    <property type="molecule type" value="Genomic_DNA"/>
</dbReference>
<feature type="coiled-coil region" evidence="1">
    <location>
        <begin position="127"/>
        <end position="189"/>
    </location>
</feature>
<keyword evidence="1" id="KW-0175">Coiled coil</keyword>